<evidence type="ECO:0000313" key="1">
    <source>
        <dbReference type="EMBL" id="GFY37876.1"/>
    </source>
</evidence>
<proteinExistence type="predicted"/>
<evidence type="ECO:0000313" key="2">
    <source>
        <dbReference type="Proteomes" id="UP000886998"/>
    </source>
</evidence>
<accession>A0A8X7BMS6</accession>
<reference evidence="1" key="1">
    <citation type="submission" date="2020-08" db="EMBL/GenBank/DDBJ databases">
        <title>Multicomponent nature underlies the extraordinary mechanical properties of spider dragline silk.</title>
        <authorList>
            <person name="Kono N."/>
            <person name="Nakamura H."/>
            <person name="Mori M."/>
            <person name="Yoshida Y."/>
            <person name="Ohtoshi R."/>
            <person name="Malay A.D."/>
            <person name="Moran D.A.P."/>
            <person name="Tomita M."/>
            <person name="Numata K."/>
            <person name="Arakawa K."/>
        </authorList>
    </citation>
    <scope>NUCLEOTIDE SEQUENCE</scope>
</reference>
<gene>
    <name evidence="1" type="ORF">TNIN_312411</name>
</gene>
<dbReference type="OrthoDB" id="10272410at2759"/>
<dbReference type="Proteomes" id="UP000886998">
    <property type="component" value="Unassembled WGS sequence"/>
</dbReference>
<comment type="caution">
    <text evidence="1">The sequence shown here is derived from an EMBL/GenBank/DDBJ whole genome shotgun (WGS) entry which is preliminary data.</text>
</comment>
<keyword evidence="2" id="KW-1185">Reference proteome</keyword>
<sequence length="90" mass="10162">MSGNAHLTFQQPKHPSLCSLLAVVQHPGRSRKGLNWKTEGRSACTANCDSQSIDHTRRRWSLCWKGFISSQDSRYSSVAIKRSRIRCSPC</sequence>
<dbReference type="AlphaFoldDB" id="A0A8X7BMS6"/>
<protein>
    <submittedName>
        <fullName evidence="1">Uncharacterized protein</fullName>
    </submittedName>
</protein>
<dbReference type="EMBL" id="BMAV01000532">
    <property type="protein sequence ID" value="GFY37876.1"/>
    <property type="molecule type" value="Genomic_DNA"/>
</dbReference>
<name>A0A8X7BMS6_9ARAC</name>
<organism evidence="1 2">
    <name type="scientific">Trichonephila inaurata madagascariensis</name>
    <dbReference type="NCBI Taxonomy" id="2747483"/>
    <lineage>
        <taxon>Eukaryota</taxon>
        <taxon>Metazoa</taxon>
        <taxon>Ecdysozoa</taxon>
        <taxon>Arthropoda</taxon>
        <taxon>Chelicerata</taxon>
        <taxon>Arachnida</taxon>
        <taxon>Araneae</taxon>
        <taxon>Araneomorphae</taxon>
        <taxon>Entelegynae</taxon>
        <taxon>Araneoidea</taxon>
        <taxon>Nephilidae</taxon>
        <taxon>Trichonephila</taxon>
        <taxon>Trichonephila inaurata</taxon>
    </lineage>
</organism>